<dbReference type="PANTHER" id="PTHR33777:SF1">
    <property type="entry name" value="UPF0045 PROTEIN ECM15"/>
    <property type="match status" value="1"/>
</dbReference>
<organism evidence="3 4">
    <name type="scientific">Acetobacteroides hydrogenigenes</name>
    <dbReference type="NCBI Taxonomy" id="979970"/>
    <lineage>
        <taxon>Bacteria</taxon>
        <taxon>Pseudomonadati</taxon>
        <taxon>Bacteroidota</taxon>
        <taxon>Bacteroidia</taxon>
        <taxon>Bacteroidales</taxon>
        <taxon>Rikenellaceae</taxon>
        <taxon>Acetobacteroides</taxon>
    </lineage>
</organism>
<reference evidence="3 4" key="1">
    <citation type="submission" date="2019-03" db="EMBL/GenBank/DDBJ databases">
        <title>Genomic Encyclopedia of Archaeal and Bacterial Type Strains, Phase II (KMG-II): from individual species to whole genera.</title>
        <authorList>
            <person name="Goeker M."/>
        </authorList>
    </citation>
    <scope>NUCLEOTIDE SEQUENCE [LARGE SCALE GENOMIC DNA]</scope>
    <source>
        <strain evidence="3 4">RL-C</strain>
    </source>
</reference>
<dbReference type="Gene3D" id="3.30.70.930">
    <property type="match status" value="1"/>
</dbReference>
<dbReference type="InterPro" id="IPR051614">
    <property type="entry name" value="UPF0045_domain"/>
</dbReference>
<keyword evidence="4" id="KW-1185">Reference proteome</keyword>
<dbReference type="InterPro" id="IPR029756">
    <property type="entry name" value="MTH1187/YkoF-like"/>
</dbReference>
<protein>
    <submittedName>
        <fullName evidence="3">Uncharacterized protein (TIGR00106 family)</fullName>
    </submittedName>
</protein>
<feature type="domain" description="Thiamine-binding protein" evidence="2">
    <location>
        <begin position="6"/>
        <end position="94"/>
    </location>
</feature>
<proteinExistence type="inferred from homology"/>
<accession>A0A4R2EU53</accession>
<dbReference type="SUPFAM" id="SSF89957">
    <property type="entry name" value="MTH1187/YkoF-like"/>
    <property type="match status" value="1"/>
</dbReference>
<dbReference type="RefSeq" id="WP_131838166.1">
    <property type="nucleotide sequence ID" value="NZ_SLWB01000002.1"/>
</dbReference>
<dbReference type="EMBL" id="SLWB01000002">
    <property type="protein sequence ID" value="TCN72097.1"/>
    <property type="molecule type" value="Genomic_DNA"/>
</dbReference>
<evidence type="ECO:0000259" key="2">
    <source>
        <dbReference type="Pfam" id="PF01910"/>
    </source>
</evidence>
<dbReference type="Proteomes" id="UP000294830">
    <property type="component" value="Unassembled WGS sequence"/>
</dbReference>
<comment type="similarity">
    <text evidence="1">Belongs to the UPF0045 family.</text>
</comment>
<dbReference type="InterPro" id="IPR002767">
    <property type="entry name" value="Thiamine_BP"/>
</dbReference>
<dbReference type="NCBIfam" id="TIGR00106">
    <property type="entry name" value="MTH1187 family thiamine-binding protein"/>
    <property type="match status" value="1"/>
</dbReference>
<dbReference type="OrthoDB" id="5886358at2"/>
<name>A0A4R2EU53_9BACT</name>
<comment type="caution">
    <text evidence="3">The sequence shown here is derived from an EMBL/GenBank/DDBJ whole genome shotgun (WGS) entry which is preliminary data.</text>
</comment>
<dbReference type="GO" id="GO:0005829">
    <property type="term" value="C:cytosol"/>
    <property type="evidence" value="ECO:0007669"/>
    <property type="project" value="TreeGrafter"/>
</dbReference>
<gene>
    <name evidence="3" type="ORF">CLV25_10260</name>
</gene>
<dbReference type="PANTHER" id="PTHR33777">
    <property type="entry name" value="UPF0045 PROTEIN ECM15"/>
    <property type="match status" value="1"/>
</dbReference>
<dbReference type="AlphaFoldDB" id="A0A4R2EU53"/>
<dbReference type="Pfam" id="PF01910">
    <property type="entry name" value="Thiamine_BP"/>
    <property type="match status" value="1"/>
</dbReference>
<evidence type="ECO:0000313" key="3">
    <source>
        <dbReference type="EMBL" id="TCN72097.1"/>
    </source>
</evidence>
<evidence type="ECO:0000313" key="4">
    <source>
        <dbReference type="Proteomes" id="UP000294830"/>
    </source>
</evidence>
<evidence type="ECO:0000256" key="1">
    <source>
        <dbReference type="ARBA" id="ARBA00010272"/>
    </source>
</evidence>
<sequence>MSVILQFSIFPTDKGASVSSYVSKAIEAVKSAGVPYQLTSMSTIIETETLEEALAIVVKANQAIEPFADRIYLSINVDLRKGESDRMQHKVEAIQQIIGNVNN</sequence>